<gene>
    <name evidence="2" type="ORF">BSL78_04923</name>
</gene>
<dbReference type="EMBL" id="MRZV01000120">
    <property type="protein sequence ID" value="PIK58199.1"/>
    <property type="molecule type" value="Genomic_DNA"/>
</dbReference>
<reference evidence="2 3" key="1">
    <citation type="journal article" date="2017" name="PLoS Biol.">
        <title>The sea cucumber genome provides insights into morphological evolution and visceral regeneration.</title>
        <authorList>
            <person name="Zhang X."/>
            <person name="Sun L."/>
            <person name="Yuan J."/>
            <person name="Sun Y."/>
            <person name="Gao Y."/>
            <person name="Zhang L."/>
            <person name="Li S."/>
            <person name="Dai H."/>
            <person name="Hamel J.F."/>
            <person name="Liu C."/>
            <person name="Yu Y."/>
            <person name="Liu S."/>
            <person name="Lin W."/>
            <person name="Guo K."/>
            <person name="Jin S."/>
            <person name="Xu P."/>
            <person name="Storey K.B."/>
            <person name="Huan P."/>
            <person name="Zhang T."/>
            <person name="Zhou Y."/>
            <person name="Zhang J."/>
            <person name="Lin C."/>
            <person name="Li X."/>
            <person name="Xing L."/>
            <person name="Huo D."/>
            <person name="Sun M."/>
            <person name="Wang L."/>
            <person name="Mercier A."/>
            <person name="Li F."/>
            <person name="Yang H."/>
            <person name="Xiang J."/>
        </authorList>
    </citation>
    <scope>NUCLEOTIDE SEQUENCE [LARGE SCALE GENOMIC DNA]</scope>
    <source>
        <strain evidence="2">Shaxun</strain>
        <tissue evidence="2">Muscle</tissue>
    </source>
</reference>
<dbReference type="Pfam" id="PF10166">
    <property type="entry name" value="DUF2368"/>
    <property type="match status" value="1"/>
</dbReference>
<evidence type="ECO:0000256" key="1">
    <source>
        <dbReference type="SAM" id="Phobius"/>
    </source>
</evidence>
<dbReference type="PANTHER" id="PTHR13411">
    <property type="entry name" value="PLASMINOGEN RECEPTOR (KT)"/>
    <property type="match status" value="1"/>
</dbReference>
<feature type="transmembrane region" description="Helical" evidence="1">
    <location>
        <begin position="79"/>
        <end position="99"/>
    </location>
</feature>
<dbReference type="AlphaFoldDB" id="A0A2G8LD57"/>
<comment type="caution">
    <text evidence="2">The sequence shown here is derived from an EMBL/GenBank/DDBJ whole genome shotgun (WGS) entry which is preliminary data.</text>
</comment>
<keyword evidence="1" id="KW-1133">Transmembrane helix</keyword>
<organism evidence="2 3">
    <name type="scientific">Stichopus japonicus</name>
    <name type="common">Sea cucumber</name>
    <dbReference type="NCBI Taxonomy" id="307972"/>
    <lineage>
        <taxon>Eukaryota</taxon>
        <taxon>Metazoa</taxon>
        <taxon>Echinodermata</taxon>
        <taxon>Eleutherozoa</taxon>
        <taxon>Echinozoa</taxon>
        <taxon>Holothuroidea</taxon>
        <taxon>Aspidochirotacea</taxon>
        <taxon>Aspidochirotida</taxon>
        <taxon>Stichopodidae</taxon>
        <taxon>Apostichopus</taxon>
    </lineage>
</organism>
<dbReference type="InterPro" id="IPR019319">
    <property type="entry name" value="Plg-R(KT)"/>
</dbReference>
<evidence type="ECO:0008006" key="4">
    <source>
        <dbReference type="Google" id="ProtNLM"/>
    </source>
</evidence>
<evidence type="ECO:0000313" key="2">
    <source>
        <dbReference type="EMBL" id="PIK58199.1"/>
    </source>
</evidence>
<keyword evidence="1" id="KW-0812">Transmembrane</keyword>
<feature type="transmembrane region" description="Helical" evidence="1">
    <location>
        <begin position="53"/>
        <end position="73"/>
    </location>
</feature>
<dbReference type="PANTHER" id="PTHR13411:SF6">
    <property type="entry name" value="PLASMINOGEN RECEPTOR (KT)"/>
    <property type="match status" value="1"/>
</dbReference>
<protein>
    <recommendedName>
        <fullName evidence="4">Plasminogen receptor (KT)</fullName>
    </recommendedName>
</protein>
<evidence type="ECO:0000313" key="3">
    <source>
        <dbReference type="Proteomes" id="UP000230750"/>
    </source>
</evidence>
<name>A0A2G8LD57_STIJA</name>
<keyword evidence="3" id="KW-1185">Reference proteome</keyword>
<sequence>MGGLMSQAMEESFKKNKEFMTENQQIMLERQIQMQNQMREKGMAMQLSGSRELFNWYASFYGIASLAMVLGFARSKNPGVLVPFLPLSFVVGYQYDWCYGNKVERIRGKYHIFSVFVAMESLRQPHKNIGF</sequence>
<dbReference type="STRING" id="307972.A0A2G8LD57"/>
<accession>A0A2G8LD57</accession>
<keyword evidence="1" id="KW-0472">Membrane</keyword>
<proteinExistence type="predicted"/>
<dbReference type="GO" id="GO:0005886">
    <property type="term" value="C:plasma membrane"/>
    <property type="evidence" value="ECO:0007669"/>
    <property type="project" value="InterPro"/>
</dbReference>
<dbReference type="Proteomes" id="UP000230750">
    <property type="component" value="Unassembled WGS sequence"/>
</dbReference>
<dbReference type="OrthoDB" id="10256697at2759"/>